<dbReference type="GO" id="GO:1990281">
    <property type="term" value="C:efflux pump complex"/>
    <property type="evidence" value="ECO:0007669"/>
    <property type="project" value="TreeGrafter"/>
</dbReference>
<dbReference type="PANTHER" id="PTHR30469">
    <property type="entry name" value="MULTIDRUG RESISTANCE PROTEIN MDTA"/>
    <property type="match status" value="1"/>
</dbReference>
<proteinExistence type="predicted"/>
<keyword evidence="2" id="KW-0812">Transmembrane</keyword>
<evidence type="ECO:0000256" key="1">
    <source>
        <dbReference type="SAM" id="MobiDB-lite"/>
    </source>
</evidence>
<dbReference type="PROSITE" id="PS51257">
    <property type="entry name" value="PROKAR_LIPOPROTEIN"/>
    <property type="match status" value="1"/>
</dbReference>
<sequence>MRKSDTIIDKRGGGNVLWAGVLSLFMFAACHTEGGQAPEEAGAEEAPAVESPAAPAGQPAVPRPSERYGEGVVEANRMVSVYSQLASLVIRSNAREGEWVRKGDLLFQLDTEEYEDQIRQLEVSLREKELAWRDILIGQGYAWEDTASVPRQKLEFARVKSGYASTLVQYEIAVRKLRKTRVEAPSSGFIYDLRLYPNDYAKTTEPCCTIVDTEWLDVVFYILERDLKELSVGERIAVTPAVDKACAYEATITYILPIVDENGMIKVKARLTDPEGLWPGMSVMIHM</sequence>
<feature type="compositionally biased region" description="Low complexity" evidence="1">
    <location>
        <begin position="36"/>
        <end position="57"/>
    </location>
</feature>
<dbReference type="Proteomes" id="UP000823847">
    <property type="component" value="Unassembled WGS sequence"/>
</dbReference>
<name>A0A9D1XR48_9BACT</name>
<feature type="region of interest" description="Disordered" evidence="1">
    <location>
        <begin position="36"/>
        <end position="66"/>
    </location>
</feature>
<dbReference type="PANTHER" id="PTHR30469:SF15">
    <property type="entry name" value="HLYD FAMILY OF SECRETION PROTEINS"/>
    <property type="match status" value="1"/>
</dbReference>
<keyword evidence="2" id="KW-1133">Transmembrane helix</keyword>
<protein>
    <submittedName>
        <fullName evidence="3">Efflux RND transporter periplasmic adaptor subunit</fullName>
    </submittedName>
</protein>
<evidence type="ECO:0000313" key="3">
    <source>
        <dbReference type="EMBL" id="HIX86161.1"/>
    </source>
</evidence>
<accession>A0A9D1XR48</accession>
<organism evidence="3 4">
    <name type="scientific">Candidatus Parabacteroides intestinigallinarum</name>
    <dbReference type="NCBI Taxonomy" id="2838722"/>
    <lineage>
        <taxon>Bacteria</taxon>
        <taxon>Pseudomonadati</taxon>
        <taxon>Bacteroidota</taxon>
        <taxon>Bacteroidia</taxon>
        <taxon>Bacteroidales</taxon>
        <taxon>Tannerellaceae</taxon>
        <taxon>Parabacteroides</taxon>
    </lineage>
</organism>
<dbReference type="GO" id="GO:0015562">
    <property type="term" value="F:efflux transmembrane transporter activity"/>
    <property type="evidence" value="ECO:0007669"/>
    <property type="project" value="TreeGrafter"/>
</dbReference>
<feature type="transmembrane region" description="Helical" evidence="2">
    <location>
        <begin position="12"/>
        <end position="29"/>
    </location>
</feature>
<evidence type="ECO:0000256" key="2">
    <source>
        <dbReference type="SAM" id="Phobius"/>
    </source>
</evidence>
<dbReference type="EMBL" id="DXEN01000045">
    <property type="protein sequence ID" value="HIX86161.1"/>
    <property type="molecule type" value="Genomic_DNA"/>
</dbReference>
<reference evidence="3" key="2">
    <citation type="submission" date="2021-04" db="EMBL/GenBank/DDBJ databases">
        <authorList>
            <person name="Gilroy R."/>
        </authorList>
    </citation>
    <scope>NUCLEOTIDE SEQUENCE</scope>
    <source>
        <strain evidence="3">ChiHecec2B26-12326</strain>
    </source>
</reference>
<evidence type="ECO:0000313" key="4">
    <source>
        <dbReference type="Proteomes" id="UP000823847"/>
    </source>
</evidence>
<dbReference type="SUPFAM" id="SSF111369">
    <property type="entry name" value="HlyD-like secretion proteins"/>
    <property type="match status" value="1"/>
</dbReference>
<dbReference type="Gene3D" id="2.40.50.100">
    <property type="match status" value="1"/>
</dbReference>
<keyword evidence="2" id="KW-0472">Membrane</keyword>
<reference evidence="3" key="1">
    <citation type="journal article" date="2021" name="PeerJ">
        <title>Extensive microbial diversity within the chicken gut microbiome revealed by metagenomics and culture.</title>
        <authorList>
            <person name="Gilroy R."/>
            <person name="Ravi A."/>
            <person name="Getino M."/>
            <person name="Pursley I."/>
            <person name="Horton D.L."/>
            <person name="Alikhan N.F."/>
            <person name="Baker D."/>
            <person name="Gharbi K."/>
            <person name="Hall N."/>
            <person name="Watson M."/>
            <person name="Adriaenssens E.M."/>
            <person name="Foster-Nyarko E."/>
            <person name="Jarju S."/>
            <person name="Secka A."/>
            <person name="Antonio M."/>
            <person name="Oren A."/>
            <person name="Chaudhuri R.R."/>
            <person name="La Ragione R."/>
            <person name="Hildebrand F."/>
            <person name="Pallen M.J."/>
        </authorList>
    </citation>
    <scope>NUCLEOTIDE SEQUENCE</scope>
    <source>
        <strain evidence="3">ChiHecec2B26-12326</strain>
    </source>
</reference>
<dbReference type="Gene3D" id="2.40.30.170">
    <property type="match status" value="1"/>
</dbReference>
<gene>
    <name evidence="3" type="ORF">H9848_06095</name>
</gene>
<comment type="caution">
    <text evidence="3">The sequence shown here is derived from an EMBL/GenBank/DDBJ whole genome shotgun (WGS) entry which is preliminary data.</text>
</comment>
<dbReference type="AlphaFoldDB" id="A0A9D1XR48"/>